<dbReference type="SUPFAM" id="SSF53807">
    <property type="entry name" value="Helical backbone' metal receptor"/>
    <property type="match status" value="1"/>
</dbReference>
<sequence length="301" mass="33671">MKTCIRSLSIVVMLFISTSLMAEINVFACEPEWASLVDELGGERLSSYAATTAYQDPHHIEARPGLISKIRKADLVVCSGADLEAGWLPILLRQVSNQRLMPGKIGHFEAAKMVERLDVPIDTDRSMGDVHEAGNPHVHLDPRRIQIIAKALMVRLKQVDPQGAEYYQLRFDDFTQRWQQAILQWKQQASALQGKRIVVHHRDWVYLFDWLGIEIAGALEPKPGLPATPGHLVLLKQLVTAKPVDMIVHTPYQSTKAAKRLSQITNTPVVELPYTVGGADQVNDLFDLFSITIEKLKSGLL</sequence>
<dbReference type="PANTHER" id="PTHR42953">
    <property type="entry name" value="HIGH-AFFINITY ZINC UPTAKE SYSTEM PROTEIN ZNUA-RELATED"/>
    <property type="match status" value="1"/>
</dbReference>
<organism evidence="2 3">
    <name type="scientific">endosymbiont of Galathealinum brachiosum</name>
    <dbReference type="NCBI Taxonomy" id="2200906"/>
    <lineage>
        <taxon>Bacteria</taxon>
        <taxon>Pseudomonadati</taxon>
        <taxon>Pseudomonadota</taxon>
        <taxon>Gammaproteobacteria</taxon>
        <taxon>sulfur-oxidizing symbionts</taxon>
    </lineage>
</organism>
<dbReference type="Gene3D" id="3.40.50.1980">
    <property type="entry name" value="Nitrogenase molybdenum iron protein domain"/>
    <property type="match status" value="2"/>
</dbReference>
<proteinExistence type="predicted"/>
<dbReference type="AlphaFoldDB" id="A0A370DIX7"/>
<protein>
    <submittedName>
        <fullName evidence="2">Zinc ABC transporter substrate-binding protein</fullName>
    </submittedName>
</protein>
<dbReference type="PRINTS" id="PR00691">
    <property type="entry name" value="ADHESINB"/>
</dbReference>
<feature type="signal peptide" evidence="1">
    <location>
        <begin position="1"/>
        <end position="22"/>
    </location>
</feature>
<reference evidence="2 3" key="1">
    <citation type="journal article" date="2018" name="ISME J.">
        <title>Endosymbiont genomes yield clues of tubeworm success.</title>
        <authorList>
            <person name="Li Y."/>
            <person name="Liles M.R."/>
            <person name="Halanych K.M."/>
        </authorList>
    </citation>
    <scope>NUCLEOTIDE SEQUENCE [LARGE SCALE GENOMIC DNA]</scope>
    <source>
        <strain evidence="2">A1464</strain>
    </source>
</reference>
<dbReference type="Proteomes" id="UP000254266">
    <property type="component" value="Unassembled WGS sequence"/>
</dbReference>
<evidence type="ECO:0000256" key="1">
    <source>
        <dbReference type="SAM" id="SignalP"/>
    </source>
</evidence>
<name>A0A370DIX7_9GAMM</name>
<dbReference type="InterPro" id="IPR050492">
    <property type="entry name" value="Bact_metal-bind_prot9"/>
</dbReference>
<dbReference type="GO" id="GO:0007155">
    <property type="term" value="P:cell adhesion"/>
    <property type="evidence" value="ECO:0007669"/>
    <property type="project" value="InterPro"/>
</dbReference>
<keyword evidence="3" id="KW-1185">Reference proteome</keyword>
<dbReference type="EMBL" id="QFXC01000007">
    <property type="protein sequence ID" value="RDH84803.1"/>
    <property type="molecule type" value="Genomic_DNA"/>
</dbReference>
<dbReference type="GO" id="GO:0030001">
    <property type="term" value="P:metal ion transport"/>
    <property type="evidence" value="ECO:0007669"/>
    <property type="project" value="InterPro"/>
</dbReference>
<dbReference type="Pfam" id="PF01297">
    <property type="entry name" value="ZnuA"/>
    <property type="match status" value="1"/>
</dbReference>
<dbReference type="InterPro" id="IPR006127">
    <property type="entry name" value="ZnuA-like"/>
</dbReference>
<dbReference type="PANTHER" id="PTHR42953:SF2">
    <property type="entry name" value="ADHESION PROTEIN"/>
    <property type="match status" value="1"/>
</dbReference>
<evidence type="ECO:0000313" key="3">
    <source>
        <dbReference type="Proteomes" id="UP000254266"/>
    </source>
</evidence>
<evidence type="ECO:0000313" key="2">
    <source>
        <dbReference type="EMBL" id="RDH84803.1"/>
    </source>
</evidence>
<gene>
    <name evidence="2" type="ORF">DIZ80_04885</name>
</gene>
<accession>A0A370DIX7</accession>
<keyword evidence="1" id="KW-0732">Signal</keyword>
<dbReference type="GO" id="GO:0046872">
    <property type="term" value="F:metal ion binding"/>
    <property type="evidence" value="ECO:0007669"/>
    <property type="project" value="InterPro"/>
</dbReference>
<dbReference type="InterPro" id="IPR006129">
    <property type="entry name" value="AdhesinB"/>
</dbReference>
<feature type="chain" id="PRO_5016752984" evidence="1">
    <location>
        <begin position="23"/>
        <end position="301"/>
    </location>
</feature>
<comment type="caution">
    <text evidence="2">The sequence shown here is derived from an EMBL/GenBank/DDBJ whole genome shotgun (WGS) entry which is preliminary data.</text>
</comment>